<dbReference type="EMBL" id="BOMN01000013">
    <property type="protein sequence ID" value="GIE17868.1"/>
    <property type="molecule type" value="Genomic_DNA"/>
</dbReference>
<keyword evidence="3" id="KW-1185">Reference proteome</keyword>
<name>A0ABQ3ZH04_9ACTN</name>
<sequence length="65" mass="6736">MVPENLSNPQFVADTSRDEAAPDNAPADHSDENMARLRHPFETQAAAAPRVPASGVPAPVEGSAG</sequence>
<evidence type="ECO:0000256" key="1">
    <source>
        <dbReference type="SAM" id="MobiDB-lite"/>
    </source>
</evidence>
<dbReference type="RefSeq" id="WP_203835153.1">
    <property type="nucleotide sequence ID" value="NZ_BAAATV010000004.1"/>
</dbReference>
<feature type="compositionally biased region" description="Basic and acidic residues" evidence="1">
    <location>
        <begin position="15"/>
        <end position="41"/>
    </location>
</feature>
<protein>
    <submittedName>
        <fullName evidence="2">Uncharacterized protein</fullName>
    </submittedName>
</protein>
<accession>A0ABQ3ZH04</accession>
<evidence type="ECO:0000313" key="2">
    <source>
        <dbReference type="EMBL" id="GIE17868.1"/>
    </source>
</evidence>
<evidence type="ECO:0000313" key="3">
    <source>
        <dbReference type="Proteomes" id="UP000603200"/>
    </source>
</evidence>
<comment type="caution">
    <text evidence="2">The sequence shown here is derived from an EMBL/GenBank/DDBJ whole genome shotgun (WGS) entry which is preliminary data.</text>
</comment>
<feature type="region of interest" description="Disordered" evidence="1">
    <location>
        <begin position="1"/>
        <end position="65"/>
    </location>
</feature>
<dbReference type="Proteomes" id="UP000603200">
    <property type="component" value="Unassembled WGS sequence"/>
</dbReference>
<feature type="compositionally biased region" description="Polar residues" evidence="1">
    <location>
        <begin position="1"/>
        <end position="10"/>
    </location>
</feature>
<organism evidence="2 3">
    <name type="scientific">Winogradskya humida</name>
    <dbReference type="NCBI Taxonomy" id="113566"/>
    <lineage>
        <taxon>Bacteria</taxon>
        <taxon>Bacillati</taxon>
        <taxon>Actinomycetota</taxon>
        <taxon>Actinomycetes</taxon>
        <taxon>Micromonosporales</taxon>
        <taxon>Micromonosporaceae</taxon>
        <taxon>Winogradskya</taxon>
    </lineage>
</organism>
<proteinExistence type="predicted"/>
<reference evidence="2 3" key="1">
    <citation type="submission" date="2021-01" db="EMBL/GenBank/DDBJ databases">
        <title>Whole genome shotgun sequence of Actinoplanes humidus NBRC 14915.</title>
        <authorList>
            <person name="Komaki H."/>
            <person name="Tamura T."/>
        </authorList>
    </citation>
    <scope>NUCLEOTIDE SEQUENCE [LARGE SCALE GENOMIC DNA]</scope>
    <source>
        <strain evidence="2 3">NBRC 14915</strain>
    </source>
</reference>
<gene>
    <name evidence="2" type="ORF">Ahu01nite_009700</name>
</gene>